<evidence type="ECO:0000313" key="4">
    <source>
        <dbReference type="EMBL" id="SHJ91747.1"/>
    </source>
</evidence>
<sequence>MNPFNIGELKIPVPIIQGGMGIGISLAGLASAVANNGGIGVISTVGIGFIDETQSGNLRKRHIDAIRSEIRKAREKTQGILGVNIMSVITNFSDMVRTSIEEGIDIIFSGAGLPLDLPKYLGEGIKTKLAPIVSSSRAANLICHKWKQNFNYLPDALVVEGPKAGGHLGFKPNELEKESNTLENLVADILKVTREMKEKYNKDIPVIAAGGIFSGNDMFKIIKQGATAVQLGTRFVATEECDASAEFKNAFVQAGDDDIEIIKSPVGMPGRSISGSFLREAVAGKRRPDVCKYNCIKSCDPKTTSFCIASALLAAYKGNLADGFVFTGSSAGQVSKISTVNKVFSDLREEYDDEESKN</sequence>
<dbReference type="AlphaFoldDB" id="A0A1M6N7W3"/>
<dbReference type="PANTHER" id="PTHR32332:SF18">
    <property type="entry name" value="2-NITROPROPANE DIOXYGENASE"/>
    <property type="match status" value="1"/>
</dbReference>
<keyword evidence="1" id="KW-0285">Flavoprotein</keyword>
<dbReference type="Proteomes" id="UP000184050">
    <property type="component" value="Unassembled WGS sequence"/>
</dbReference>
<proteinExistence type="predicted"/>
<evidence type="ECO:0000256" key="1">
    <source>
        <dbReference type="ARBA" id="ARBA00022630"/>
    </source>
</evidence>
<dbReference type="InterPro" id="IPR013785">
    <property type="entry name" value="Aldolase_TIM"/>
</dbReference>
<reference evidence="4 5" key="1">
    <citation type="submission" date="2016-11" db="EMBL/GenBank/DDBJ databases">
        <authorList>
            <person name="Jaros S."/>
            <person name="Januszkiewicz K."/>
            <person name="Wedrychowicz H."/>
        </authorList>
    </citation>
    <scope>NUCLEOTIDE SEQUENCE [LARGE SCALE GENOMIC DNA]</scope>
    <source>
        <strain evidence="4 5">DSM 27063</strain>
    </source>
</reference>
<evidence type="ECO:0000313" key="5">
    <source>
        <dbReference type="Proteomes" id="UP000184050"/>
    </source>
</evidence>
<dbReference type="PANTHER" id="PTHR32332">
    <property type="entry name" value="2-NITROPROPANE DIOXYGENASE"/>
    <property type="match status" value="1"/>
</dbReference>
<keyword evidence="3" id="KW-0560">Oxidoreductase</keyword>
<dbReference type="CDD" id="cd04730">
    <property type="entry name" value="NPD_like"/>
    <property type="match status" value="1"/>
</dbReference>
<gene>
    <name evidence="4" type="ORF">SAMN05444280_14017</name>
</gene>
<evidence type="ECO:0000256" key="3">
    <source>
        <dbReference type="ARBA" id="ARBA00023002"/>
    </source>
</evidence>
<protein>
    <submittedName>
        <fullName evidence="4">Nitronate monooxygenase</fullName>
    </submittedName>
</protein>
<dbReference type="InterPro" id="IPR004136">
    <property type="entry name" value="NMO"/>
</dbReference>
<name>A0A1M6N7W3_9BACT</name>
<keyword evidence="2" id="KW-0288">FMN</keyword>
<dbReference type="STRING" id="1168035.SAMN05444280_14017"/>
<dbReference type="GO" id="GO:0018580">
    <property type="term" value="F:nitronate monooxygenase activity"/>
    <property type="evidence" value="ECO:0007669"/>
    <property type="project" value="InterPro"/>
</dbReference>
<keyword evidence="5" id="KW-1185">Reference proteome</keyword>
<dbReference type="Pfam" id="PF03060">
    <property type="entry name" value="NMO"/>
    <property type="match status" value="1"/>
</dbReference>
<evidence type="ECO:0000256" key="2">
    <source>
        <dbReference type="ARBA" id="ARBA00022643"/>
    </source>
</evidence>
<accession>A0A1M6N7W3</accession>
<dbReference type="Gene3D" id="3.20.20.70">
    <property type="entry name" value="Aldolase class I"/>
    <property type="match status" value="1"/>
</dbReference>
<dbReference type="SUPFAM" id="SSF51412">
    <property type="entry name" value="Inosine monophosphate dehydrogenase (IMPDH)"/>
    <property type="match status" value="1"/>
</dbReference>
<dbReference type="EMBL" id="FQZE01000040">
    <property type="protein sequence ID" value="SHJ91747.1"/>
    <property type="molecule type" value="Genomic_DNA"/>
</dbReference>
<dbReference type="RefSeq" id="WP_073173251.1">
    <property type="nucleotide sequence ID" value="NZ_FQZE01000040.1"/>
</dbReference>
<keyword evidence="4" id="KW-0503">Monooxygenase</keyword>
<dbReference type="OrthoDB" id="9778912at2"/>
<organism evidence="4 5">
    <name type="scientific">Tangfeifania diversioriginum</name>
    <dbReference type="NCBI Taxonomy" id="1168035"/>
    <lineage>
        <taxon>Bacteria</taxon>
        <taxon>Pseudomonadati</taxon>
        <taxon>Bacteroidota</taxon>
        <taxon>Bacteroidia</taxon>
        <taxon>Marinilabiliales</taxon>
        <taxon>Prolixibacteraceae</taxon>
        <taxon>Tangfeifania</taxon>
    </lineage>
</organism>